<organism evidence="1 2">
    <name type="scientific">Palleniella muris</name>
    <dbReference type="NCBI Taxonomy" id="3038145"/>
    <lineage>
        <taxon>Bacteria</taxon>
        <taxon>Pseudomonadati</taxon>
        <taxon>Bacteroidota</taxon>
        <taxon>Bacteroidia</taxon>
        <taxon>Bacteroidales</taxon>
        <taxon>Prevotellaceae</taxon>
        <taxon>Palleniella</taxon>
    </lineage>
</organism>
<comment type="caution">
    <text evidence="1">The sequence shown here is derived from an EMBL/GenBank/DDBJ whole genome shotgun (WGS) entry which is preliminary data.</text>
</comment>
<sequence length="893" mass="100675">MKKLSVLICALCLLSGSIFAEGWDAALYKKIEQSIKAPTFSEKVYKPSISVKAKAAKNQKAIQAAIDKCSAKGGGKVVIPAGTFWTGAITLKSDVNLVLSKGAVLKFAFEPELYPKVYTRYEGLDLYGYSPCIYSNGAKNIAITGEGTIDGNGNKNTFWMWTGEEWWGYKGGETSRSMNGVMGSRELLQKMCDEGVPVEQRQFGMGKGLRMQLVNLVNSENILIEGVTMIDSPFWVLHPLFSKNITIRGIKVINEGPNGDGCDPESCENVLIENCMFHTGDDCIAIKSGRNADGRRDGRPSKNIIIRGCTMEDGHGGVVIGSEISASVENVFAENCNMSSPNLDRILRIKTNTCRGGVTKNIYMRNVTVGECKESVMRININYWPKEVSERGHIPYVHNVWMENVTCQKSKYGVQINGIKEKDAVYDIHVKNCTFNNVSVKPFLRENRCHDIFFDNVKVNGKLMNTSGSDFIEKAPYKSYAEWMTYSEMKRNPNPIYLDFTDSIKHPKGKWSYVMGIELEGMLDTYYAHGGEAIKNYVMRYPAQMISDEGKTTGFKYEDFNLDNVRTAHFIFRVDSLAPRAGVKLALKEYFRQLINQPRTDEGVYWHKQIYHDQVWLDGIFMGLPYKTMAAPYMVKEGLTVANKGVAPAGKKKMNKKIAAAQQKELMAFYDDIVDQITMTDARTYDAKTGLWKHAWDSKRGMFWADKTTGQSRHTWARAMGWFTMAQIEILDYLPKDYARRQEVIDMLNKTLRACINYQDPKTGVWYDVMDVKDPRNYIESTASCMFTYCLLKGARLGYLDDSFRQAGIKAYKGIINNFIRVDVPKDGSTPTISLTEGVSVSGLGPEKNPRRDGTFDYYMSEPIRDNDAKGVGPFLWATLEMEKLGYNTSSQY</sequence>
<protein>
    <submittedName>
        <fullName evidence="1">Glycoside hydrolase</fullName>
    </submittedName>
</protein>
<evidence type="ECO:0000313" key="2">
    <source>
        <dbReference type="Proteomes" id="UP000308886"/>
    </source>
</evidence>
<gene>
    <name evidence="1" type="ORF">E5358_02380</name>
</gene>
<name>A0AC61QSR8_9BACT</name>
<keyword evidence="1" id="KW-0378">Hydrolase</keyword>
<reference evidence="1" key="1">
    <citation type="submission" date="2019-04" db="EMBL/GenBank/DDBJ databases">
        <title>Microbes associate with the intestines of laboratory mice.</title>
        <authorList>
            <person name="Navarre W."/>
            <person name="Wong E."/>
            <person name="Huang K."/>
            <person name="Tropini C."/>
            <person name="Ng K."/>
            <person name="Yu B."/>
        </authorList>
    </citation>
    <scope>NUCLEOTIDE SEQUENCE</scope>
    <source>
        <strain evidence="1">NM73_A23</strain>
    </source>
</reference>
<dbReference type="Proteomes" id="UP000308886">
    <property type="component" value="Unassembled WGS sequence"/>
</dbReference>
<accession>A0AC61QSR8</accession>
<evidence type="ECO:0000313" key="1">
    <source>
        <dbReference type="EMBL" id="TGX83514.1"/>
    </source>
</evidence>
<proteinExistence type="predicted"/>
<keyword evidence="2" id="KW-1185">Reference proteome</keyword>
<dbReference type="EMBL" id="SRZC01000003">
    <property type="protein sequence ID" value="TGX83514.1"/>
    <property type="molecule type" value="Genomic_DNA"/>
</dbReference>